<proteinExistence type="predicted"/>
<feature type="region of interest" description="Disordered" evidence="1">
    <location>
        <begin position="150"/>
        <end position="189"/>
    </location>
</feature>
<dbReference type="Proteomes" id="UP000091897">
    <property type="component" value="Chromosome"/>
</dbReference>
<organism evidence="2 3">
    <name type="scientific">Bordetella bronchialis</name>
    <dbReference type="NCBI Taxonomy" id="463025"/>
    <lineage>
        <taxon>Bacteria</taxon>
        <taxon>Pseudomonadati</taxon>
        <taxon>Pseudomonadota</taxon>
        <taxon>Betaproteobacteria</taxon>
        <taxon>Burkholderiales</taxon>
        <taxon>Alcaligenaceae</taxon>
        <taxon>Bordetella</taxon>
    </lineage>
</organism>
<dbReference type="RefSeq" id="WP_066356371.1">
    <property type="nucleotide sequence ID" value="NZ_CBCSFJ010000002.1"/>
</dbReference>
<dbReference type="Gene3D" id="1.10.10.60">
    <property type="entry name" value="Homeodomain-like"/>
    <property type="match status" value="1"/>
</dbReference>
<feature type="compositionally biased region" description="Gly residues" evidence="1">
    <location>
        <begin position="160"/>
        <end position="171"/>
    </location>
</feature>
<dbReference type="EMBL" id="CP016170">
    <property type="protein sequence ID" value="ANN68892.1"/>
    <property type="molecule type" value="Genomic_DNA"/>
</dbReference>
<dbReference type="InterPro" id="IPR009057">
    <property type="entry name" value="Homeodomain-like_sf"/>
</dbReference>
<name>A0ABM6CXL3_9BORD</name>
<gene>
    <name evidence="2" type="ORF">BAU06_23615</name>
</gene>
<evidence type="ECO:0000313" key="2">
    <source>
        <dbReference type="EMBL" id="ANN68892.1"/>
    </source>
</evidence>
<evidence type="ECO:0000313" key="3">
    <source>
        <dbReference type="Proteomes" id="UP000091897"/>
    </source>
</evidence>
<dbReference type="SUPFAM" id="SSF46689">
    <property type="entry name" value="Homeodomain-like"/>
    <property type="match status" value="1"/>
</dbReference>
<evidence type="ECO:0008006" key="4">
    <source>
        <dbReference type="Google" id="ProtNLM"/>
    </source>
</evidence>
<sequence>MRETLDCGVLMVPAHAGWMDTWMQRHAGHMARVRLHAVDLDDGAPVVVANGAASAYAGAPAAAQSLARLAMSLCRFDACLLPVAPDTLGWTRTALSCARGGLRTPLIGLARGLKAAAVQDLLALGMCDFVRDPLCPEELRVRVDRVAGRRPAGSEAQAGLGAGGPPAGGEGYPPADGARPPQGYRGPRGAPAPLGHCVPEDAAMDPYRRAAVASAPGAVPGSAVGQAFQEPTTHYPNGDAGAWPVAAAAATARRSLFHCEARAPRGDARPRLSREAIDSSLLAIQAAPRVHPDEPFRIAKSRVVDSFERDYVRTALSRHAGNVARAARASAKHRRAFWALMRKHHIDAAPYRPRQDYKNAGE</sequence>
<evidence type="ECO:0000256" key="1">
    <source>
        <dbReference type="SAM" id="MobiDB-lite"/>
    </source>
</evidence>
<reference evidence="2 3" key="1">
    <citation type="submission" date="2016-06" db="EMBL/GenBank/DDBJ databases">
        <title>Complete genome sequences of Bordetella bronchialis and Bordetella flabilis.</title>
        <authorList>
            <person name="LiPuma J.J."/>
            <person name="Spilker T."/>
        </authorList>
    </citation>
    <scope>NUCLEOTIDE SEQUENCE [LARGE SCALE GENOMIC DNA]</scope>
    <source>
        <strain evidence="2 3">AU3182</strain>
    </source>
</reference>
<accession>A0ABM6CXL3</accession>
<protein>
    <recommendedName>
        <fullName evidence="4">DNA binding HTH domain-containing protein</fullName>
    </recommendedName>
</protein>
<keyword evidence="3" id="KW-1185">Reference proteome</keyword>